<reference evidence="1" key="1">
    <citation type="journal article" date="2016" name="Genome Announc.">
        <title>Draft Genome Sequences of Two Novel Amoeba-Resistant Intranuclear Bacteria, 'Candidatus Berkiella cookevillensis' and 'Candidatus Berkiella aquae'.</title>
        <authorList>
            <person name="Mehari Y.T."/>
            <person name="Arivett B.A."/>
            <person name="Farone A.L."/>
            <person name="Gunderson J.H."/>
            <person name="Farone M.B."/>
        </authorList>
    </citation>
    <scope>NUCLEOTIDE SEQUENCE</scope>
    <source>
        <strain evidence="1">CC99</strain>
    </source>
</reference>
<dbReference type="Proteomes" id="UP000051494">
    <property type="component" value="Unassembled WGS sequence"/>
</dbReference>
<dbReference type="EMBL" id="LKHV02000001">
    <property type="protein sequence ID" value="MCS5708755.1"/>
    <property type="molecule type" value="Genomic_DNA"/>
</dbReference>
<comment type="caution">
    <text evidence="1">The sequence shown here is derived from an EMBL/GenBank/DDBJ whole genome shotgun (WGS) entry which is preliminary data.</text>
</comment>
<organism evidence="1 2">
    <name type="scientific">Candidatus Berkiella cookevillensis</name>
    <dbReference type="NCBI Taxonomy" id="437022"/>
    <lineage>
        <taxon>Bacteria</taxon>
        <taxon>Pseudomonadati</taxon>
        <taxon>Pseudomonadota</taxon>
        <taxon>Gammaproteobacteria</taxon>
        <taxon>Candidatus Berkiellales</taxon>
        <taxon>Candidatus Berkiellaceae</taxon>
        <taxon>Candidatus Berkiella</taxon>
    </lineage>
</organism>
<evidence type="ECO:0000313" key="2">
    <source>
        <dbReference type="Proteomes" id="UP000051494"/>
    </source>
</evidence>
<evidence type="ECO:0000313" key="1">
    <source>
        <dbReference type="EMBL" id="MCS5708755.1"/>
    </source>
</evidence>
<dbReference type="RefSeq" id="WP_057625451.1">
    <property type="nucleotide sequence ID" value="NZ_LKHV02000001.1"/>
</dbReference>
<gene>
    <name evidence="1" type="ORF">CC99x_007540</name>
</gene>
<sequence length="83" mass="9589">MNRNIPYFKLRTKISKENSLGKNIDMKAEQTIFSNSTPVSKYGFGILHKGLSSSNYRELTKLYGIAKLKRLEARLKELSFFNN</sequence>
<dbReference type="AlphaFoldDB" id="A0AAE3HS90"/>
<protein>
    <submittedName>
        <fullName evidence="1">Uncharacterized protein</fullName>
    </submittedName>
</protein>
<proteinExistence type="predicted"/>
<reference evidence="1" key="2">
    <citation type="submission" date="2021-06" db="EMBL/GenBank/DDBJ databases">
        <title>Genomic Description and Analysis of Intracellular Bacteria, Candidatus Berkiella cookevillensis and Candidatus Berkiella aquae.</title>
        <authorList>
            <person name="Kidane D.T."/>
            <person name="Mehari Y.T."/>
            <person name="Rice F.C."/>
            <person name="Arivett B.A."/>
            <person name="Farone A.L."/>
            <person name="Berk S.G."/>
            <person name="Farone M.B."/>
        </authorList>
    </citation>
    <scope>NUCLEOTIDE SEQUENCE</scope>
    <source>
        <strain evidence="1">CC99</strain>
    </source>
</reference>
<keyword evidence="2" id="KW-1185">Reference proteome</keyword>
<name>A0AAE3HS90_9GAMM</name>
<accession>A0AAE3HS90</accession>